<feature type="active site" description="Charge relay system" evidence="6">
    <location>
        <position position="179"/>
    </location>
</feature>
<comment type="caution">
    <text evidence="11">The sequence shown here is derived from an EMBL/GenBank/DDBJ whole genome shotgun (WGS) entry which is preliminary data.</text>
</comment>
<comment type="similarity">
    <text evidence="1 6 7">Belongs to the peptidase S8 family.</text>
</comment>
<proteinExistence type="inferred from homology"/>
<dbReference type="Proteomes" id="UP001163105">
    <property type="component" value="Unassembled WGS sequence"/>
</dbReference>
<dbReference type="PANTHER" id="PTHR43806">
    <property type="entry name" value="PEPTIDASE S8"/>
    <property type="match status" value="1"/>
</dbReference>
<evidence type="ECO:0000259" key="9">
    <source>
        <dbReference type="Pfam" id="PF00082"/>
    </source>
</evidence>
<evidence type="ECO:0000313" key="12">
    <source>
        <dbReference type="Proteomes" id="UP001163105"/>
    </source>
</evidence>
<dbReference type="InterPro" id="IPR023828">
    <property type="entry name" value="Peptidase_S8_Ser-AS"/>
</dbReference>
<dbReference type="PROSITE" id="PS51892">
    <property type="entry name" value="SUBTILASE"/>
    <property type="match status" value="1"/>
</dbReference>
<accession>A0AB34FMC2</accession>
<dbReference type="PROSITE" id="PS00137">
    <property type="entry name" value="SUBTILASE_HIS"/>
    <property type="match status" value="1"/>
</dbReference>
<feature type="chain" id="PRO_5044321432" evidence="8">
    <location>
        <begin position="17"/>
        <end position="395"/>
    </location>
</feature>
<dbReference type="SUPFAM" id="SSF52743">
    <property type="entry name" value="Subtilisin-like"/>
    <property type="match status" value="1"/>
</dbReference>
<feature type="domain" description="Inhibitor I9" evidence="10">
    <location>
        <begin position="66"/>
        <end position="106"/>
    </location>
</feature>
<keyword evidence="5 6" id="KW-0720">Serine protease</keyword>
<feature type="domain" description="Peptidase S8/S53" evidence="9">
    <location>
        <begin position="139"/>
        <end position="347"/>
    </location>
</feature>
<evidence type="ECO:0000256" key="6">
    <source>
        <dbReference type="PROSITE-ProRule" id="PRU01240"/>
    </source>
</evidence>
<evidence type="ECO:0000256" key="3">
    <source>
        <dbReference type="ARBA" id="ARBA00022729"/>
    </source>
</evidence>
<organism evidence="11 12">
    <name type="scientific">Purpureocillium lavendulum</name>
    <dbReference type="NCBI Taxonomy" id="1247861"/>
    <lineage>
        <taxon>Eukaryota</taxon>
        <taxon>Fungi</taxon>
        <taxon>Dikarya</taxon>
        <taxon>Ascomycota</taxon>
        <taxon>Pezizomycotina</taxon>
        <taxon>Sordariomycetes</taxon>
        <taxon>Hypocreomycetidae</taxon>
        <taxon>Hypocreales</taxon>
        <taxon>Ophiocordycipitaceae</taxon>
        <taxon>Purpureocillium</taxon>
    </lineage>
</organism>
<dbReference type="PROSITE" id="PS00138">
    <property type="entry name" value="SUBTILASE_SER"/>
    <property type="match status" value="1"/>
</dbReference>
<dbReference type="SUPFAM" id="SSF54897">
    <property type="entry name" value="Protease propeptides/inhibitors"/>
    <property type="match status" value="1"/>
</dbReference>
<evidence type="ECO:0000256" key="7">
    <source>
        <dbReference type="RuleBase" id="RU003355"/>
    </source>
</evidence>
<feature type="active site" description="Charge relay system" evidence="6">
    <location>
        <position position="148"/>
    </location>
</feature>
<protein>
    <submittedName>
        <fullName evidence="11">RNAse P Rpr2/Rpp21/SNM1 subunit domain-containing protein</fullName>
    </submittedName>
</protein>
<evidence type="ECO:0000256" key="1">
    <source>
        <dbReference type="ARBA" id="ARBA00011073"/>
    </source>
</evidence>
<dbReference type="GO" id="GO:0006508">
    <property type="term" value="P:proteolysis"/>
    <property type="evidence" value="ECO:0007669"/>
    <property type="project" value="UniProtKB-KW"/>
</dbReference>
<evidence type="ECO:0000256" key="8">
    <source>
        <dbReference type="SAM" id="SignalP"/>
    </source>
</evidence>
<dbReference type="InterPro" id="IPR037045">
    <property type="entry name" value="S8pro/Inhibitor_I9_sf"/>
</dbReference>
<dbReference type="Pfam" id="PF05922">
    <property type="entry name" value="Inhibitor_I9"/>
    <property type="match status" value="1"/>
</dbReference>
<dbReference type="InterPro" id="IPR022398">
    <property type="entry name" value="Peptidase_S8_His-AS"/>
</dbReference>
<keyword evidence="2 6" id="KW-0645">Protease</keyword>
<keyword evidence="12" id="KW-1185">Reference proteome</keyword>
<feature type="active site" description="Charge relay system" evidence="6">
    <location>
        <position position="334"/>
    </location>
</feature>
<gene>
    <name evidence="11" type="ORF">O9K51_07449</name>
</gene>
<dbReference type="InterPro" id="IPR050131">
    <property type="entry name" value="Peptidase_S8_subtilisin-like"/>
</dbReference>
<dbReference type="InterPro" id="IPR023827">
    <property type="entry name" value="Peptidase_S8_Asp-AS"/>
</dbReference>
<keyword evidence="3 8" id="KW-0732">Signal</keyword>
<dbReference type="InterPro" id="IPR000209">
    <property type="entry name" value="Peptidase_S8/S53_dom"/>
</dbReference>
<reference evidence="11" key="1">
    <citation type="submission" date="2023-01" db="EMBL/GenBank/DDBJ databases">
        <title>The growth and conidiation of Purpureocillium lavendulum are regulated by nitrogen source and histone H3K14 acetylation.</title>
        <authorList>
            <person name="Tang P."/>
            <person name="Han J."/>
            <person name="Zhang C."/>
            <person name="Tang P."/>
            <person name="Qi F."/>
            <person name="Zhang K."/>
            <person name="Liang L."/>
        </authorList>
    </citation>
    <scope>NUCLEOTIDE SEQUENCE</scope>
    <source>
        <strain evidence="11">YMF1.00683</strain>
    </source>
</reference>
<dbReference type="AlphaFoldDB" id="A0AB34FMC2"/>
<evidence type="ECO:0000256" key="2">
    <source>
        <dbReference type="ARBA" id="ARBA00022670"/>
    </source>
</evidence>
<dbReference type="EMBL" id="JAQHRD010000006">
    <property type="protein sequence ID" value="KAJ6439562.1"/>
    <property type="molecule type" value="Genomic_DNA"/>
</dbReference>
<dbReference type="Gene3D" id="3.40.50.200">
    <property type="entry name" value="Peptidase S8/S53 domain"/>
    <property type="match status" value="1"/>
</dbReference>
<dbReference type="FunFam" id="3.40.50.200:FF:000014">
    <property type="entry name" value="Proteinase K"/>
    <property type="match status" value="1"/>
</dbReference>
<dbReference type="PROSITE" id="PS00136">
    <property type="entry name" value="SUBTILASE_ASP"/>
    <property type="match status" value="1"/>
</dbReference>
<evidence type="ECO:0000256" key="4">
    <source>
        <dbReference type="ARBA" id="ARBA00022801"/>
    </source>
</evidence>
<dbReference type="InterPro" id="IPR010259">
    <property type="entry name" value="S8pro/Inhibitor_I9"/>
</dbReference>
<dbReference type="InterPro" id="IPR036852">
    <property type="entry name" value="Peptidase_S8/S53_dom_sf"/>
</dbReference>
<dbReference type="Gene3D" id="3.30.70.80">
    <property type="entry name" value="Peptidase S8 propeptide/proteinase inhibitor I9"/>
    <property type="match status" value="1"/>
</dbReference>
<dbReference type="PRINTS" id="PR00723">
    <property type="entry name" value="SUBTILISIN"/>
</dbReference>
<evidence type="ECO:0000259" key="10">
    <source>
        <dbReference type="Pfam" id="PF05922"/>
    </source>
</evidence>
<evidence type="ECO:0000256" key="5">
    <source>
        <dbReference type="ARBA" id="ARBA00022825"/>
    </source>
</evidence>
<dbReference type="GO" id="GO:0004252">
    <property type="term" value="F:serine-type endopeptidase activity"/>
    <property type="evidence" value="ECO:0007669"/>
    <property type="project" value="UniProtKB-UniRule"/>
</dbReference>
<name>A0AB34FMC2_9HYPO</name>
<dbReference type="InterPro" id="IPR015500">
    <property type="entry name" value="Peptidase_S8_subtilisin-rel"/>
</dbReference>
<dbReference type="CDD" id="cd04077">
    <property type="entry name" value="Peptidases_S8_PCSK9_ProteinaseK_like"/>
    <property type="match status" value="1"/>
</dbReference>
<sequence length="395" mass="42635">MRPSLLLGALSLPAAALPHHVKRDKPVALLGPKDASTIVLDKYIVKVVDRPLDTLDDAIQAIIQKADYVFEPMFAGFSGTLDEATLQFLRYHPEVEYVEKDTKMTTAAFKTQFNATWGLGRISSRYPGANTYVFDDSAGEGTCVYVIDSGIDDTHPEFEGRAKQVYSFVKESARDDNGHGTHVAGIIGSKTYGVAKKTKLYGIKVLDHNGRGTTAQIVGGMTYVFRDMDKRECPKGVLVNLSLGAPMSETANHIAAKLTRGDIFVGVAAGNNAADAATKSPASEPLVCTVGGVDQNDTWWYRSNYGPLVDILAPAVNVLSTMPNGTHGYMTGTSMAAPHVVGLAAYLGVLEDITGTRALCTRIRRLANRGFIDNTPWKTDNLLAYNRPIGPEPLP</sequence>
<keyword evidence="4 6" id="KW-0378">Hydrolase</keyword>
<dbReference type="InterPro" id="IPR034193">
    <property type="entry name" value="PCSK9_ProteinaseK-like"/>
</dbReference>
<feature type="signal peptide" evidence="8">
    <location>
        <begin position="1"/>
        <end position="16"/>
    </location>
</feature>
<dbReference type="Pfam" id="PF00082">
    <property type="entry name" value="Peptidase_S8"/>
    <property type="match status" value="1"/>
</dbReference>
<dbReference type="GO" id="GO:0005576">
    <property type="term" value="C:extracellular region"/>
    <property type="evidence" value="ECO:0007669"/>
    <property type="project" value="UniProtKB-ARBA"/>
</dbReference>
<dbReference type="PANTHER" id="PTHR43806:SF58">
    <property type="entry name" value="ALKALINE PROTEASE 1-RELATED"/>
    <property type="match status" value="1"/>
</dbReference>
<evidence type="ECO:0000313" key="11">
    <source>
        <dbReference type="EMBL" id="KAJ6439562.1"/>
    </source>
</evidence>